<dbReference type="InterPro" id="IPR000772">
    <property type="entry name" value="Ricin_B_lectin"/>
</dbReference>
<gene>
    <name evidence="3" type="ORF">VASRM7_633</name>
</gene>
<feature type="region of interest" description="Disordered" evidence="1">
    <location>
        <begin position="354"/>
        <end position="441"/>
    </location>
</feature>
<feature type="compositionally biased region" description="Low complexity" evidence="1">
    <location>
        <begin position="406"/>
        <end position="416"/>
    </location>
</feature>
<organism evidence="3">
    <name type="scientific">Verrucosispora sp. MS100047</name>
    <dbReference type="NCBI Taxonomy" id="1410949"/>
    <lineage>
        <taxon>Bacteria</taxon>
        <taxon>Bacillati</taxon>
        <taxon>Actinomycetota</taxon>
        <taxon>Actinomycetes</taxon>
        <taxon>Micromonosporales</taxon>
        <taxon>Micromonosporaceae</taxon>
        <taxon>Micromonospora</taxon>
    </lineage>
</organism>
<dbReference type="Gene3D" id="2.80.10.50">
    <property type="match status" value="1"/>
</dbReference>
<feature type="domain" description="Ricin B lectin" evidence="2">
    <location>
        <begin position="422"/>
        <end position="545"/>
    </location>
</feature>
<proteinExistence type="predicted"/>
<dbReference type="SUPFAM" id="SSF50370">
    <property type="entry name" value="Ricin B-like lectins"/>
    <property type="match status" value="1"/>
</dbReference>
<dbReference type="Pfam" id="PF01464">
    <property type="entry name" value="SLT"/>
    <property type="match status" value="1"/>
</dbReference>
<dbReference type="SUPFAM" id="SSF53955">
    <property type="entry name" value="Lysozyme-like"/>
    <property type="match status" value="2"/>
</dbReference>
<evidence type="ECO:0000256" key="1">
    <source>
        <dbReference type="SAM" id="MobiDB-lite"/>
    </source>
</evidence>
<dbReference type="Gene3D" id="1.10.530.10">
    <property type="match status" value="2"/>
</dbReference>
<reference evidence="3" key="1">
    <citation type="submission" date="2013-11" db="EMBL/GenBank/DDBJ databases">
        <title>New antitubercular compounds from marine-derived Verrucosispora sp. MS100047.</title>
        <authorList>
            <person name="Huang P."/>
            <person name="Xie F."/>
            <person name="Wang Q."/>
            <person name="Wang J."/>
            <person name="Wang Q."/>
            <person name="Abdel-Mageed W.M."/>
            <person name="Liu M."/>
            <person name="Han J."/>
            <person name="Song F."/>
            <person name="Dai H."/>
            <person name="Liu X."/>
            <person name="Zhang L."/>
        </authorList>
    </citation>
    <scope>NUCLEOTIDE SEQUENCE</scope>
    <source>
        <strain evidence="3">MS100047</strain>
    </source>
</reference>
<dbReference type="EMBL" id="KF826705">
    <property type="protein sequence ID" value="AIS85875.1"/>
    <property type="molecule type" value="Genomic_DNA"/>
</dbReference>
<feature type="compositionally biased region" description="Low complexity" evidence="1">
    <location>
        <begin position="355"/>
        <end position="393"/>
    </location>
</feature>
<dbReference type="SMART" id="SM00458">
    <property type="entry name" value="RICIN"/>
    <property type="match status" value="1"/>
</dbReference>
<dbReference type="Pfam" id="PF00652">
    <property type="entry name" value="Ricin_B_lectin"/>
    <property type="match status" value="1"/>
</dbReference>
<evidence type="ECO:0000259" key="2">
    <source>
        <dbReference type="SMART" id="SM00458"/>
    </source>
</evidence>
<dbReference type="GO" id="GO:0030246">
    <property type="term" value="F:carbohydrate binding"/>
    <property type="evidence" value="ECO:0007669"/>
    <property type="project" value="UniProtKB-KW"/>
</dbReference>
<dbReference type="InterPro" id="IPR023346">
    <property type="entry name" value="Lysozyme-like_dom_sf"/>
</dbReference>
<keyword evidence="3" id="KW-0430">Lectin</keyword>
<dbReference type="PROSITE" id="PS50231">
    <property type="entry name" value="RICIN_B_LECTIN"/>
    <property type="match status" value="1"/>
</dbReference>
<dbReference type="AlphaFoldDB" id="A0A097CT69"/>
<dbReference type="InterPro" id="IPR008258">
    <property type="entry name" value="Transglycosylase_SLT_dom_1"/>
</dbReference>
<protein>
    <submittedName>
        <fullName evidence="3">Ricin b lectin</fullName>
    </submittedName>
</protein>
<name>A0A097CT69_9ACTN</name>
<evidence type="ECO:0000313" key="3">
    <source>
        <dbReference type="EMBL" id="AIS85875.1"/>
    </source>
</evidence>
<sequence length="545" mass="57397">MTTDLVRKTFSFGRMPRKLLAALLAALAVLSAVVATINWGVAAARDDTVIGTKVTDRQFNAIVAAARSCPMLTPARIAGQLMAESGLDNRARDTASGGRGIAGLDDEDWKTWKPWPDARRSDISANVLALAHQMCDFSGQLRLAGITGDQWRVAVAGFHAGLPAVTRANGVPADAVEYVDLVSGYAGYYGQLKQFGGPGVPASTAPPASDTKGVPAPYVPLVVTAGTVCEQITPAMVAAQVMALSGFDPHRLGPAGQRGIAQFLPEVWRSYGPSRGSAWDPETAIPAVGATMCALIDELSKLDGDPYLLALAAYRNGPTAVRQSGGSFDQPTETFLRAVKALTDLYVLDTRLARPAPSADPTTAPPSSQAPDPEASEPQASSSAKPSSAPPKSRNTAPSEPDEAKPTTTAPKTTAPKPERPSGAKQIFHPRTGLCVSSGSTGDGTRLVLRSCQEDPSQWWVVRDDGTIRSRGLCMDIAWGDSADGTAIQVAICSGNPAQSWRINDKGGIISTLNGKSVDVEMGAKDKPLELWIYVGNAEQTWKLR</sequence>
<accession>A0A097CT69</accession>
<dbReference type="CDD" id="cd13399">
    <property type="entry name" value="Slt35-like"/>
    <property type="match status" value="1"/>
</dbReference>
<dbReference type="InterPro" id="IPR035992">
    <property type="entry name" value="Ricin_B-like_lectins"/>
</dbReference>